<feature type="compositionally biased region" description="Polar residues" evidence="1">
    <location>
        <begin position="483"/>
        <end position="492"/>
    </location>
</feature>
<sequence>MITKILTTQSVGSTPAESSKRTDPARRGGDSFESVLARKANEQDQNSSKGKVEAEAPTGEEAKSQEVNGDQPADGPAPESESAPASEETFPFESSDKDAEADPLVAGDSAAEEGEASSDEHMETDPEFYTSEESDAAEIVAEAGAVAVQAPIAQTSTVTEESAVEMPSKTEALPRTMPQAEAEVEDSQPIATRAGPLSDTQERNGTSVLLNAQREEVRQQRVIGPMPPETKGQPVVQTQAMTSAEALKTVPPVQVGKEEIRARDMPLTAVQAQAATTVVSARAQISAGDTRQLHSAANGTAQTLATAQAQLSDTVLKSSSAVVTSLMGTGGAAKVGEDILTQRGAESFALPQLLAEASVRSGASSFRAETPRHVAQQLAEAVATGGKRNVDVTLNPRELGHVNMRVMTTDVGVTVTINAERPETEDLMRRHIQDLAREFKEMGFSDISFQFGSDAQAGQSEDGDGNGGADGSGLQGEGDAVEETQSGLPLSQQLNIAADRLDIRI</sequence>
<dbReference type="Gene3D" id="3.30.750.140">
    <property type="match status" value="1"/>
</dbReference>
<accession>A0A1B1A6G8</accession>
<proteinExistence type="predicted"/>
<feature type="compositionally biased region" description="Gly residues" evidence="1">
    <location>
        <begin position="465"/>
        <end position="476"/>
    </location>
</feature>
<feature type="compositionally biased region" description="Basic and acidic residues" evidence="1">
    <location>
        <begin position="18"/>
        <end position="30"/>
    </location>
</feature>
<dbReference type="InterPro" id="IPR021136">
    <property type="entry name" value="Flagellar_hook_control-like_C"/>
</dbReference>
<dbReference type="STRING" id="1265309.K529_015160"/>
<feature type="region of interest" description="Disordered" evidence="1">
    <location>
        <begin position="1"/>
        <end position="137"/>
    </location>
</feature>
<evidence type="ECO:0000313" key="3">
    <source>
        <dbReference type="EMBL" id="ANP42116.1"/>
    </source>
</evidence>
<feature type="region of interest" description="Disordered" evidence="1">
    <location>
        <begin position="152"/>
        <end position="204"/>
    </location>
</feature>
<feature type="compositionally biased region" description="Basic and acidic residues" evidence="1">
    <location>
        <begin position="50"/>
        <end position="64"/>
    </location>
</feature>
<feature type="region of interest" description="Disordered" evidence="1">
    <location>
        <begin position="454"/>
        <end position="492"/>
    </location>
</feature>
<dbReference type="AlphaFoldDB" id="A0A1B1A6G8"/>
<feature type="compositionally biased region" description="Polar residues" evidence="1">
    <location>
        <begin position="1"/>
        <end position="17"/>
    </location>
</feature>
<evidence type="ECO:0000256" key="1">
    <source>
        <dbReference type="SAM" id="MobiDB-lite"/>
    </source>
</evidence>
<dbReference type="Pfam" id="PF02120">
    <property type="entry name" value="Flg_hook"/>
    <property type="match status" value="1"/>
</dbReference>
<reference evidence="3 4" key="1">
    <citation type="journal article" date="2016" name="ISME J.">
        <title>Global occurrence and heterogeneity of the Roseobacter-clade species Ruegeria mobilis.</title>
        <authorList>
            <person name="Sonnenschein E."/>
            <person name="Gram L."/>
        </authorList>
    </citation>
    <scope>NUCLEOTIDE SEQUENCE [LARGE SCALE GENOMIC DNA]</scope>
    <source>
        <strain evidence="3 4">F1926</strain>
    </source>
</reference>
<feature type="domain" description="Flagellar hook-length control protein-like C-terminal" evidence="2">
    <location>
        <begin position="383"/>
        <end position="459"/>
    </location>
</feature>
<dbReference type="InterPro" id="IPR038610">
    <property type="entry name" value="FliK-like_C_sf"/>
</dbReference>
<feature type="compositionally biased region" description="Low complexity" evidence="1">
    <location>
        <begin position="76"/>
        <end position="88"/>
    </location>
</feature>
<dbReference type="EMBL" id="CP015230">
    <property type="protein sequence ID" value="ANP42116.1"/>
    <property type="molecule type" value="Genomic_DNA"/>
</dbReference>
<dbReference type="CDD" id="cd17470">
    <property type="entry name" value="T3SS_Flik_C"/>
    <property type="match status" value="1"/>
</dbReference>
<name>A0A1B1A6G8_9RHOB</name>
<evidence type="ECO:0000259" key="2">
    <source>
        <dbReference type="Pfam" id="PF02120"/>
    </source>
</evidence>
<protein>
    <recommendedName>
        <fullName evidence="2">Flagellar hook-length control protein-like C-terminal domain-containing protein</fullName>
    </recommendedName>
</protein>
<dbReference type="OrthoDB" id="7203912at2"/>
<dbReference type="Proteomes" id="UP000013243">
    <property type="component" value="Chromosome"/>
</dbReference>
<evidence type="ECO:0000313" key="4">
    <source>
        <dbReference type="Proteomes" id="UP000013243"/>
    </source>
</evidence>
<dbReference type="KEGG" id="rmb:K529_015160"/>
<gene>
    <name evidence="3" type="ORF">K529_015160</name>
</gene>
<organism evidence="3 4">
    <name type="scientific">Tritonibacter mobilis F1926</name>
    <dbReference type="NCBI Taxonomy" id="1265309"/>
    <lineage>
        <taxon>Bacteria</taxon>
        <taxon>Pseudomonadati</taxon>
        <taxon>Pseudomonadota</taxon>
        <taxon>Alphaproteobacteria</taxon>
        <taxon>Rhodobacterales</taxon>
        <taxon>Paracoccaceae</taxon>
        <taxon>Tritonibacter</taxon>
    </lineage>
</organism>